<organism evidence="1 2">
    <name type="scientific">Mucuna pruriens</name>
    <name type="common">Velvet bean</name>
    <name type="synonym">Dolichos pruriens</name>
    <dbReference type="NCBI Taxonomy" id="157652"/>
    <lineage>
        <taxon>Eukaryota</taxon>
        <taxon>Viridiplantae</taxon>
        <taxon>Streptophyta</taxon>
        <taxon>Embryophyta</taxon>
        <taxon>Tracheophyta</taxon>
        <taxon>Spermatophyta</taxon>
        <taxon>Magnoliopsida</taxon>
        <taxon>eudicotyledons</taxon>
        <taxon>Gunneridae</taxon>
        <taxon>Pentapetalae</taxon>
        <taxon>rosids</taxon>
        <taxon>fabids</taxon>
        <taxon>Fabales</taxon>
        <taxon>Fabaceae</taxon>
        <taxon>Papilionoideae</taxon>
        <taxon>50 kb inversion clade</taxon>
        <taxon>NPAAA clade</taxon>
        <taxon>indigoferoid/millettioid clade</taxon>
        <taxon>Phaseoleae</taxon>
        <taxon>Mucuna</taxon>
    </lineage>
</organism>
<comment type="caution">
    <text evidence="1">The sequence shown here is derived from an EMBL/GenBank/DDBJ whole genome shotgun (WGS) entry which is preliminary data.</text>
</comment>
<dbReference type="EMBL" id="QJKJ01009528">
    <property type="protein sequence ID" value="RDX76371.1"/>
    <property type="molecule type" value="Genomic_DNA"/>
</dbReference>
<evidence type="ECO:0000313" key="2">
    <source>
        <dbReference type="Proteomes" id="UP000257109"/>
    </source>
</evidence>
<keyword evidence="2" id="KW-1185">Reference proteome</keyword>
<proteinExistence type="predicted"/>
<accession>A0A371FDJ3</accession>
<dbReference type="AlphaFoldDB" id="A0A371FDJ3"/>
<sequence length="83" mass="9563">MIEDGPIGQLGQVTNYEFPPSNNTILMREDPNHPDKLVEDEGAEAEALVEMERWIEQERPKFQPLVEDLEGINLENDIETREV</sequence>
<feature type="non-terminal residue" evidence="1">
    <location>
        <position position="1"/>
    </location>
</feature>
<protein>
    <submittedName>
        <fullName evidence="1">Uncharacterized protein</fullName>
    </submittedName>
</protein>
<name>A0A371FDJ3_MUCPR</name>
<gene>
    <name evidence="1" type="ORF">CR513_43638</name>
</gene>
<reference evidence="1" key="1">
    <citation type="submission" date="2018-05" db="EMBL/GenBank/DDBJ databases">
        <title>Draft genome of Mucuna pruriens seed.</title>
        <authorList>
            <person name="Nnadi N.E."/>
            <person name="Vos R."/>
            <person name="Hasami M.H."/>
            <person name="Devisetty U.K."/>
            <person name="Aguiy J.C."/>
        </authorList>
    </citation>
    <scope>NUCLEOTIDE SEQUENCE [LARGE SCALE GENOMIC DNA]</scope>
    <source>
        <strain evidence="1">JCA_2017</strain>
    </source>
</reference>
<dbReference type="Proteomes" id="UP000257109">
    <property type="component" value="Unassembled WGS sequence"/>
</dbReference>
<evidence type="ECO:0000313" key="1">
    <source>
        <dbReference type="EMBL" id="RDX76371.1"/>
    </source>
</evidence>